<feature type="transmembrane region" description="Helical" evidence="6">
    <location>
        <begin position="179"/>
        <end position="199"/>
    </location>
</feature>
<feature type="transmembrane region" description="Helical" evidence="6">
    <location>
        <begin position="140"/>
        <end position="158"/>
    </location>
</feature>
<evidence type="ECO:0000256" key="6">
    <source>
        <dbReference type="SAM" id="Phobius"/>
    </source>
</evidence>
<dbReference type="GO" id="GO:0005295">
    <property type="term" value="F:neutral L-amino acid:sodium symporter activity"/>
    <property type="evidence" value="ECO:0007669"/>
    <property type="project" value="TreeGrafter"/>
</dbReference>
<dbReference type="GO" id="GO:0032329">
    <property type="term" value="P:serine transport"/>
    <property type="evidence" value="ECO:0007669"/>
    <property type="project" value="TreeGrafter"/>
</dbReference>
<feature type="transmembrane region" description="Helical" evidence="6">
    <location>
        <begin position="285"/>
        <end position="309"/>
    </location>
</feature>
<sequence length="418" mass="44281">MSNVHMQASPWTRLKRSLLFWVLLAIIFGAALGQFLPSWAIVPFATFNDIFGKYLGFSVPLIIVGLVAPAIYELGSSGGKWLLSTVAIAYGSNLVAGFGTWGLATLIYPSLLAGQKVPDLAKPEDAVASIMDKGFKLPPVFDVMTALIVAFMIGIGIAKIQGKTLGKAVSDFRDIITLVIVKTIVPLLPLHIFGIFMNMSKSGQFVTVIVAMSKIILFSFILTVVLLLIQYSLAGAISKKNPFKALWGMRDAYATALGTASSAATIPVTARCTRNNGVSRGVADFVIPLCATIHLAGSSIKITAFALALQHMMGIHPDPMHMVGFIMMLSVILVAAPGVPGGAITAAQALLQGMLAFTDPMYAIMVAMYVAVDSFGTATNVTGDGAIAIVIDHFARGSLVQDSDALKETVENINSARQ</sequence>
<evidence type="ECO:0000256" key="4">
    <source>
        <dbReference type="ARBA" id="ARBA00022989"/>
    </source>
</evidence>
<protein>
    <submittedName>
        <fullName evidence="7">Dicarboxylate/amino acid:cation symporter</fullName>
    </submittedName>
</protein>
<accession>A0AAW9HP20</accession>
<evidence type="ECO:0000256" key="2">
    <source>
        <dbReference type="ARBA" id="ARBA00022448"/>
    </source>
</evidence>
<evidence type="ECO:0000256" key="1">
    <source>
        <dbReference type="ARBA" id="ARBA00004141"/>
    </source>
</evidence>
<dbReference type="Pfam" id="PF00375">
    <property type="entry name" value="SDF"/>
    <property type="match status" value="1"/>
</dbReference>
<comment type="caution">
    <text evidence="7">The sequence shown here is derived from an EMBL/GenBank/DDBJ whole genome shotgun (WGS) entry which is preliminary data.</text>
</comment>
<feature type="transmembrane region" description="Helical" evidence="6">
    <location>
        <begin position="349"/>
        <end position="372"/>
    </location>
</feature>
<dbReference type="EMBL" id="JAWNGC010000010">
    <property type="protein sequence ID" value="MDY5155512.1"/>
    <property type="molecule type" value="Genomic_DNA"/>
</dbReference>
<evidence type="ECO:0000313" key="8">
    <source>
        <dbReference type="Proteomes" id="UP001281731"/>
    </source>
</evidence>
<feature type="transmembrane region" description="Helical" evidence="6">
    <location>
        <begin position="321"/>
        <end position="343"/>
    </location>
</feature>
<dbReference type="SUPFAM" id="SSF118215">
    <property type="entry name" value="Proton glutamate symport protein"/>
    <property type="match status" value="1"/>
</dbReference>
<evidence type="ECO:0000313" key="7">
    <source>
        <dbReference type="EMBL" id="MDY5155512.1"/>
    </source>
</evidence>
<evidence type="ECO:0000256" key="3">
    <source>
        <dbReference type="ARBA" id="ARBA00022692"/>
    </source>
</evidence>
<feature type="transmembrane region" description="Helical" evidence="6">
    <location>
        <begin position="205"/>
        <end position="231"/>
    </location>
</feature>
<dbReference type="PANTHER" id="PTHR42865:SF8">
    <property type="entry name" value="SERINE_THREONINE TRANSPORTER SSTT"/>
    <property type="match status" value="1"/>
</dbReference>
<keyword evidence="5 6" id="KW-0472">Membrane</keyword>
<evidence type="ECO:0000256" key="5">
    <source>
        <dbReference type="ARBA" id="ARBA00023136"/>
    </source>
</evidence>
<dbReference type="Proteomes" id="UP001281731">
    <property type="component" value="Unassembled WGS sequence"/>
</dbReference>
<feature type="transmembrane region" description="Helical" evidence="6">
    <location>
        <begin position="57"/>
        <end position="75"/>
    </location>
</feature>
<organism evidence="7 8">
    <name type="scientific">Actinotignum urinale</name>
    <dbReference type="NCBI Taxonomy" id="190146"/>
    <lineage>
        <taxon>Bacteria</taxon>
        <taxon>Bacillati</taxon>
        <taxon>Actinomycetota</taxon>
        <taxon>Actinomycetes</taxon>
        <taxon>Actinomycetales</taxon>
        <taxon>Actinomycetaceae</taxon>
        <taxon>Actinotignum</taxon>
    </lineage>
</organism>
<keyword evidence="4 6" id="KW-1133">Transmembrane helix</keyword>
<dbReference type="GO" id="GO:0005886">
    <property type="term" value="C:plasma membrane"/>
    <property type="evidence" value="ECO:0007669"/>
    <property type="project" value="TreeGrafter"/>
</dbReference>
<comment type="subcellular location">
    <subcellularLocation>
        <location evidence="1">Membrane</location>
        <topology evidence="1">Multi-pass membrane protein</topology>
    </subcellularLocation>
</comment>
<dbReference type="PANTHER" id="PTHR42865">
    <property type="entry name" value="PROTON/GLUTAMATE-ASPARTATE SYMPORTER"/>
    <property type="match status" value="1"/>
</dbReference>
<dbReference type="InterPro" id="IPR036458">
    <property type="entry name" value="Na:dicarbo_symporter_sf"/>
</dbReference>
<keyword evidence="2" id="KW-0813">Transport</keyword>
<feature type="transmembrane region" description="Helical" evidence="6">
    <location>
        <begin position="87"/>
        <end position="108"/>
    </location>
</feature>
<name>A0AAW9HP20_9ACTO</name>
<dbReference type="RefSeq" id="WP_320756693.1">
    <property type="nucleotide sequence ID" value="NZ_JAWNGC010000010.1"/>
</dbReference>
<dbReference type="InterPro" id="IPR001991">
    <property type="entry name" value="Na-dicarboxylate_symporter"/>
</dbReference>
<reference evidence="7" key="1">
    <citation type="submission" date="2023-10" db="EMBL/GenBank/DDBJ databases">
        <title>Whole Genome based description of the genera Actinobaculum and Actinotignum reveals a complex phylogenetic relationship within the species included in the genus Actinotignum.</title>
        <authorList>
            <person name="Jensen C.S."/>
            <person name="Dargis R."/>
            <person name="Kemp M."/>
            <person name="Christensen J.J."/>
        </authorList>
    </citation>
    <scope>NUCLEOTIDE SEQUENCE</scope>
    <source>
        <strain evidence="7">SLA_B511</strain>
    </source>
</reference>
<dbReference type="AlphaFoldDB" id="A0AAW9HP20"/>
<proteinExistence type="predicted"/>
<keyword evidence="3 6" id="KW-0812">Transmembrane</keyword>
<dbReference type="Gene3D" id="1.10.3860.10">
    <property type="entry name" value="Sodium:dicarboxylate symporter"/>
    <property type="match status" value="1"/>
</dbReference>
<gene>
    <name evidence="7" type="ORF">R6G80_07240</name>
</gene>